<organism evidence="3 4">
    <name type="scientific">Botryobasidium botryosum (strain FD-172 SS1)</name>
    <dbReference type="NCBI Taxonomy" id="930990"/>
    <lineage>
        <taxon>Eukaryota</taxon>
        <taxon>Fungi</taxon>
        <taxon>Dikarya</taxon>
        <taxon>Basidiomycota</taxon>
        <taxon>Agaricomycotina</taxon>
        <taxon>Agaricomycetes</taxon>
        <taxon>Cantharellales</taxon>
        <taxon>Botryobasidiaceae</taxon>
        <taxon>Botryobasidium</taxon>
    </lineage>
</organism>
<feature type="region of interest" description="Disordered" evidence="1">
    <location>
        <begin position="291"/>
        <end position="328"/>
    </location>
</feature>
<dbReference type="EMBL" id="KL198023">
    <property type="protein sequence ID" value="KDQ17797.1"/>
    <property type="molecule type" value="Genomic_DNA"/>
</dbReference>
<keyword evidence="4" id="KW-1185">Reference proteome</keyword>
<reference evidence="4" key="1">
    <citation type="journal article" date="2014" name="Proc. Natl. Acad. Sci. U.S.A.">
        <title>Extensive sampling of basidiomycete genomes demonstrates inadequacy of the white-rot/brown-rot paradigm for wood decay fungi.</title>
        <authorList>
            <person name="Riley R."/>
            <person name="Salamov A.A."/>
            <person name="Brown D.W."/>
            <person name="Nagy L.G."/>
            <person name="Floudas D."/>
            <person name="Held B.W."/>
            <person name="Levasseur A."/>
            <person name="Lombard V."/>
            <person name="Morin E."/>
            <person name="Otillar R."/>
            <person name="Lindquist E.A."/>
            <person name="Sun H."/>
            <person name="LaButti K.M."/>
            <person name="Schmutz J."/>
            <person name="Jabbour D."/>
            <person name="Luo H."/>
            <person name="Baker S.E."/>
            <person name="Pisabarro A.G."/>
            <person name="Walton J.D."/>
            <person name="Blanchette R.A."/>
            <person name="Henrissat B."/>
            <person name="Martin F."/>
            <person name="Cullen D."/>
            <person name="Hibbett D.S."/>
            <person name="Grigoriev I.V."/>
        </authorList>
    </citation>
    <scope>NUCLEOTIDE SEQUENCE [LARGE SCALE GENOMIC DNA]</scope>
    <source>
        <strain evidence="4">FD-172 SS1</strain>
    </source>
</reference>
<accession>A0A067N0Y4</accession>
<dbReference type="HOGENOM" id="CLU_847284_0_0_1"/>
<name>A0A067N0Y4_BOTB1</name>
<evidence type="ECO:0000256" key="2">
    <source>
        <dbReference type="SAM" id="SignalP"/>
    </source>
</evidence>
<dbReference type="AlphaFoldDB" id="A0A067N0Y4"/>
<feature type="chain" id="PRO_5001645199" evidence="2">
    <location>
        <begin position="29"/>
        <end position="328"/>
    </location>
</feature>
<keyword evidence="2" id="KW-0732">Signal</keyword>
<protein>
    <submittedName>
        <fullName evidence="3">Uncharacterized protein</fullName>
    </submittedName>
</protein>
<dbReference type="Proteomes" id="UP000027195">
    <property type="component" value="Unassembled WGS sequence"/>
</dbReference>
<dbReference type="InParanoid" id="A0A067N0Y4"/>
<evidence type="ECO:0000313" key="4">
    <source>
        <dbReference type="Proteomes" id="UP000027195"/>
    </source>
</evidence>
<evidence type="ECO:0000313" key="3">
    <source>
        <dbReference type="EMBL" id="KDQ17797.1"/>
    </source>
</evidence>
<sequence>MKTTKKLTLALLSILPTFLLMCAPPASGTGVFGEECGSGTCTVTCVPTLALRFFPILSSNPRWLELNVVAASNSSSSLVSSSWFITESPSSTALSISSLLFPPPSSVSILFTHITATAPFILGRLGLWFLLVSLTSIMAAIEGAMPISDFNGAVLVPSVFPEIKSDEDVVVGLHGTAAIVDKGFIEEEVDEENSSVEFARHKAAVEHSLSFSLRVSIFPEVEGDVDVLVMDEVCQEEVGKITVEVARDAEVGGSSMSLPAFVVVSKDEVVVDEGSLEEDVDGEELTVEVARDATVGESKRASVGWRMSSSRPRPPHTTSPRSARRPRP</sequence>
<evidence type="ECO:0000256" key="1">
    <source>
        <dbReference type="SAM" id="MobiDB-lite"/>
    </source>
</evidence>
<feature type="signal peptide" evidence="2">
    <location>
        <begin position="1"/>
        <end position="28"/>
    </location>
</feature>
<feature type="compositionally biased region" description="Low complexity" evidence="1">
    <location>
        <begin position="308"/>
        <end position="321"/>
    </location>
</feature>
<gene>
    <name evidence="3" type="ORF">BOTBODRAFT_583444</name>
</gene>
<proteinExistence type="predicted"/>